<dbReference type="GO" id="GO:0008270">
    <property type="term" value="F:zinc ion binding"/>
    <property type="evidence" value="ECO:0007669"/>
    <property type="project" value="UniProtKB-KW"/>
</dbReference>
<gene>
    <name evidence="5" type="ORF">HF086_000620</name>
</gene>
<evidence type="ECO:0000256" key="3">
    <source>
        <dbReference type="ARBA" id="ARBA00022833"/>
    </source>
</evidence>
<proteinExistence type="predicted"/>
<sequence length="304" mass="35645">MFGDLERNWYNPWQWMIKPLPTYTDFLYSNKIFTNPIYANFIHTIPIYANPIHTSFTHNDSIYTNFNGTEPKCLNLICVKALWNQSDPSYTHPVETKPTYSKPIYTNAMHKHPMNTMSVNTTPVHVTAMHATPMQATRKHPKPLIVRSIPIVRLTKPEDPIAHQLKTSRWRCPGEVLTLRINTFIRRMEEPVVLGYIDKIDDYQRSFIKAIETHFDEKGNILTDEIRATDALLVEIGVNEKPSNCGVCRRICSTVCNKCRVAYFCSVRCIRYLAAVHVQECTNMRNYRIRFYMEKERQRRRLRA</sequence>
<organism evidence="5 6">
    <name type="scientific">Spodoptera exigua</name>
    <name type="common">Beet armyworm</name>
    <name type="synonym">Noctua fulgens</name>
    <dbReference type="NCBI Taxonomy" id="7107"/>
    <lineage>
        <taxon>Eukaryota</taxon>
        <taxon>Metazoa</taxon>
        <taxon>Ecdysozoa</taxon>
        <taxon>Arthropoda</taxon>
        <taxon>Hexapoda</taxon>
        <taxon>Insecta</taxon>
        <taxon>Pterygota</taxon>
        <taxon>Neoptera</taxon>
        <taxon>Endopterygota</taxon>
        <taxon>Lepidoptera</taxon>
        <taxon>Glossata</taxon>
        <taxon>Ditrysia</taxon>
        <taxon>Noctuoidea</taxon>
        <taxon>Noctuidae</taxon>
        <taxon>Amphipyrinae</taxon>
        <taxon>Spodoptera</taxon>
    </lineage>
</organism>
<dbReference type="InterPro" id="IPR002893">
    <property type="entry name" value="Znf_MYND"/>
</dbReference>
<accession>A0A922MDM6</accession>
<keyword evidence="2" id="KW-0863">Zinc-finger</keyword>
<evidence type="ECO:0000256" key="1">
    <source>
        <dbReference type="ARBA" id="ARBA00022723"/>
    </source>
</evidence>
<name>A0A922MDM6_SPOEX</name>
<comment type="caution">
    <text evidence="5">The sequence shown here is derived from an EMBL/GenBank/DDBJ whole genome shotgun (WGS) entry which is preliminary data.</text>
</comment>
<keyword evidence="3" id="KW-0862">Zinc</keyword>
<evidence type="ECO:0000313" key="6">
    <source>
        <dbReference type="Proteomes" id="UP000814243"/>
    </source>
</evidence>
<evidence type="ECO:0000313" key="5">
    <source>
        <dbReference type="EMBL" id="KAH9634648.1"/>
    </source>
</evidence>
<dbReference type="Proteomes" id="UP000814243">
    <property type="component" value="Unassembled WGS sequence"/>
</dbReference>
<protein>
    <recommendedName>
        <fullName evidence="4">MYND-type domain-containing protein</fullName>
    </recommendedName>
</protein>
<dbReference type="AlphaFoldDB" id="A0A922MDM6"/>
<feature type="domain" description="MYND-type" evidence="4">
    <location>
        <begin position="245"/>
        <end position="281"/>
    </location>
</feature>
<evidence type="ECO:0000259" key="4">
    <source>
        <dbReference type="PROSITE" id="PS01360"/>
    </source>
</evidence>
<evidence type="ECO:0000256" key="2">
    <source>
        <dbReference type="ARBA" id="ARBA00022771"/>
    </source>
</evidence>
<dbReference type="SUPFAM" id="SSF144232">
    <property type="entry name" value="HIT/MYND zinc finger-like"/>
    <property type="match status" value="1"/>
</dbReference>
<dbReference type="PROSITE" id="PS01360">
    <property type="entry name" value="ZF_MYND_1"/>
    <property type="match status" value="1"/>
</dbReference>
<dbReference type="EMBL" id="JACEFF010000599">
    <property type="protein sequence ID" value="KAH9634648.1"/>
    <property type="molecule type" value="Genomic_DNA"/>
</dbReference>
<keyword evidence="1" id="KW-0479">Metal-binding</keyword>
<reference evidence="5" key="1">
    <citation type="journal article" date="2021" name="G3 (Bethesda)">
        <title>Genome and transcriptome analysis of the beet armyworm Spodoptera exigua reveals targets for pest control. .</title>
        <authorList>
            <person name="Simon S."/>
            <person name="Breeschoten T."/>
            <person name="Jansen H.J."/>
            <person name="Dirks R.P."/>
            <person name="Schranz M.E."/>
            <person name="Ros V.I.D."/>
        </authorList>
    </citation>
    <scope>NUCLEOTIDE SEQUENCE</scope>
    <source>
        <strain evidence="5">TB_SE_WUR_2020</strain>
    </source>
</reference>